<feature type="transmembrane region" description="Helical" evidence="1">
    <location>
        <begin position="110"/>
        <end position="133"/>
    </location>
</feature>
<gene>
    <name evidence="2" type="ORF">Moror_9691</name>
</gene>
<evidence type="ECO:0000313" key="3">
    <source>
        <dbReference type="Proteomes" id="UP000017559"/>
    </source>
</evidence>
<dbReference type="KEGG" id="mrr:Moror_9691"/>
<protein>
    <submittedName>
        <fullName evidence="2">Uncharacterized protein</fullName>
    </submittedName>
</protein>
<name>V2X2K5_MONRO</name>
<organism evidence="2 3">
    <name type="scientific">Moniliophthora roreri (strain MCA 2997)</name>
    <name type="common">Cocoa frosty pod rot fungus</name>
    <name type="synonym">Crinipellis roreri</name>
    <dbReference type="NCBI Taxonomy" id="1381753"/>
    <lineage>
        <taxon>Eukaryota</taxon>
        <taxon>Fungi</taxon>
        <taxon>Dikarya</taxon>
        <taxon>Basidiomycota</taxon>
        <taxon>Agaricomycotina</taxon>
        <taxon>Agaricomycetes</taxon>
        <taxon>Agaricomycetidae</taxon>
        <taxon>Agaricales</taxon>
        <taxon>Marasmiineae</taxon>
        <taxon>Marasmiaceae</taxon>
        <taxon>Moniliophthora</taxon>
    </lineage>
</organism>
<reference evidence="2 3" key="1">
    <citation type="journal article" date="2014" name="BMC Genomics">
        <title>Genome and secretome analysis of the hemibiotrophic fungal pathogen, Moniliophthora roreri, which causes frosty pod rot disease of cacao: mechanisms of the biotrophic and necrotrophic phases.</title>
        <authorList>
            <person name="Meinhardt L.W."/>
            <person name="Costa G.G.L."/>
            <person name="Thomazella D.P.T."/>
            <person name="Teixeira P.J.P.L."/>
            <person name="Carazzolle M.F."/>
            <person name="Schuster S.C."/>
            <person name="Carlson J.E."/>
            <person name="Guiltinan M.J."/>
            <person name="Mieczkowski P."/>
            <person name="Farmer A."/>
            <person name="Ramaraj T."/>
            <person name="Crozier J."/>
            <person name="Davis R.E."/>
            <person name="Shao J."/>
            <person name="Melnick R.L."/>
            <person name="Pereira G.A.G."/>
            <person name="Bailey B.A."/>
        </authorList>
    </citation>
    <scope>NUCLEOTIDE SEQUENCE [LARGE SCALE GENOMIC DNA]</scope>
    <source>
        <strain evidence="2 3">MCA 2997</strain>
    </source>
</reference>
<dbReference type="Proteomes" id="UP000017559">
    <property type="component" value="Unassembled WGS sequence"/>
</dbReference>
<dbReference type="EMBL" id="AWSO01000907">
    <property type="protein sequence ID" value="ESK86665.1"/>
    <property type="molecule type" value="Genomic_DNA"/>
</dbReference>
<dbReference type="HOGENOM" id="CLU_044614_0_2_1"/>
<feature type="transmembrane region" description="Helical" evidence="1">
    <location>
        <begin position="67"/>
        <end position="90"/>
    </location>
</feature>
<feature type="transmembrane region" description="Helical" evidence="1">
    <location>
        <begin position="36"/>
        <end position="55"/>
    </location>
</feature>
<accession>V2X2K5</accession>
<proteinExistence type="predicted"/>
<sequence>MAGLLQFTQESLIDGREIPGGPNAFETVMFFLPVEMLANVTMVITSWLCDIINVWRCFVIYRGCRVSAWVVNLILIMLYLSSIASGILFLKQLATVSQSSGELIGINYSPPYYIVTLASNIIVTVLIVLRLLIYRHRITRAMGSSHGSYYTSIVAMIVESALIYSSFALAFMVPFAISSPVAQLFLQVWLSPIQGVSTILIIFRVAQGKSWSHDAYTNALASATPGVTHAIGDNTRVQFKKSGLTSAINRSK</sequence>
<keyword evidence="1" id="KW-0472">Membrane</keyword>
<comment type="caution">
    <text evidence="2">The sequence shown here is derived from an EMBL/GenBank/DDBJ whole genome shotgun (WGS) entry which is preliminary data.</text>
</comment>
<feature type="transmembrane region" description="Helical" evidence="1">
    <location>
        <begin position="184"/>
        <end position="203"/>
    </location>
</feature>
<evidence type="ECO:0000313" key="2">
    <source>
        <dbReference type="EMBL" id="ESK86665.1"/>
    </source>
</evidence>
<keyword evidence="3" id="KW-1185">Reference proteome</keyword>
<evidence type="ECO:0000256" key="1">
    <source>
        <dbReference type="SAM" id="Phobius"/>
    </source>
</evidence>
<keyword evidence="1" id="KW-1133">Transmembrane helix</keyword>
<keyword evidence="1" id="KW-0812">Transmembrane</keyword>
<dbReference type="OrthoDB" id="3267806at2759"/>
<dbReference type="AlphaFoldDB" id="V2X2K5"/>
<feature type="transmembrane region" description="Helical" evidence="1">
    <location>
        <begin position="153"/>
        <end position="178"/>
    </location>
</feature>